<dbReference type="Pfam" id="PF08240">
    <property type="entry name" value="ADH_N"/>
    <property type="match status" value="1"/>
</dbReference>
<dbReference type="InterPro" id="IPR013149">
    <property type="entry name" value="ADH-like_C"/>
</dbReference>
<organism evidence="6 7">
    <name type="scientific">Anaerostipes rhamnosivorans</name>
    <dbReference type="NCBI Taxonomy" id="1229621"/>
    <lineage>
        <taxon>Bacteria</taxon>
        <taxon>Bacillati</taxon>
        <taxon>Bacillota</taxon>
        <taxon>Clostridia</taxon>
        <taxon>Lachnospirales</taxon>
        <taxon>Lachnospiraceae</taxon>
        <taxon>Anaerostipes</taxon>
    </lineage>
</organism>
<dbReference type="GO" id="GO:0016491">
    <property type="term" value="F:oxidoreductase activity"/>
    <property type="evidence" value="ECO:0007669"/>
    <property type="project" value="UniProtKB-KW"/>
</dbReference>
<dbReference type="PANTHER" id="PTHR43401">
    <property type="entry name" value="L-THREONINE 3-DEHYDROGENASE"/>
    <property type="match status" value="1"/>
</dbReference>
<feature type="domain" description="Enoyl reductase (ER)" evidence="5">
    <location>
        <begin position="17"/>
        <end position="315"/>
    </location>
</feature>
<dbReference type="SUPFAM" id="SSF51735">
    <property type="entry name" value="NAD(P)-binding Rossmann-fold domains"/>
    <property type="match status" value="1"/>
</dbReference>
<protein>
    <submittedName>
        <fullName evidence="6">Alcohol dehydrogenase, zinc-binding</fullName>
    </submittedName>
</protein>
<keyword evidence="3" id="KW-0560">Oxidoreductase</keyword>
<dbReference type="InterPro" id="IPR002328">
    <property type="entry name" value="ADH_Zn_CS"/>
</dbReference>
<evidence type="ECO:0000256" key="2">
    <source>
        <dbReference type="ARBA" id="ARBA00022833"/>
    </source>
</evidence>
<keyword evidence="1 4" id="KW-0479">Metal-binding</keyword>
<comment type="similarity">
    <text evidence="4">Belongs to the zinc-containing alcohol dehydrogenase family.</text>
</comment>
<evidence type="ECO:0000256" key="4">
    <source>
        <dbReference type="RuleBase" id="RU361277"/>
    </source>
</evidence>
<gene>
    <name evidence="6" type="ORF">AR1Y2_0217</name>
</gene>
<dbReference type="PROSITE" id="PS00059">
    <property type="entry name" value="ADH_ZINC"/>
    <property type="match status" value="1"/>
</dbReference>
<dbReference type="InterPro" id="IPR013154">
    <property type="entry name" value="ADH-like_N"/>
</dbReference>
<dbReference type="InterPro" id="IPR020843">
    <property type="entry name" value="ER"/>
</dbReference>
<dbReference type="SMART" id="SM00829">
    <property type="entry name" value="PKS_ER"/>
    <property type="match status" value="1"/>
</dbReference>
<dbReference type="InterPro" id="IPR036291">
    <property type="entry name" value="NAD(P)-bd_dom_sf"/>
</dbReference>
<dbReference type="Pfam" id="PF00107">
    <property type="entry name" value="ADH_zinc_N"/>
    <property type="match status" value="1"/>
</dbReference>
<name>A0A4P8IAT6_9FIRM</name>
<keyword evidence="2 4" id="KW-0862">Zinc</keyword>
<accession>A0A4P8IAT6</accession>
<dbReference type="InterPro" id="IPR011032">
    <property type="entry name" value="GroES-like_sf"/>
</dbReference>
<dbReference type="GO" id="GO:0008270">
    <property type="term" value="F:zinc ion binding"/>
    <property type="evidence" value="ECO:0007669"/>
    <property type="project" value="InterPro"/>
</dbReference>
<comment type="cofactor">
    <cofactor evidence="4">
        <name>Zn(2+)</name>
        <dbReference type="ChEBI" id="CHEBI:29105"/>
    </cofactor>
</comment>
<sequence length="349" mass="38844">MEGQCIRMKMRRAVLYQQEDLRIEECEMPEIGDGDVLVKNKVSTTCGTDVKIYKRGYPLLKPPHPFGHEFSGVIARVGRNVKNFREGDRVAVHNTAPCGQCYYCKKGFPSMCEDMMFNRGTYAEYVKVPGRIVEQNMFILKDSISHKSASLMEPFSCAVYGIEECPIHLSDVVVVNGAGPIGLMFARLAVLRGAHVIVTDKAENRLELAKKLGVHEVLNISEIEDSVSAVKAMTEGSRGADIVIEATGLIGVWENSVKMARKAGFVLLFGGTKENSILHIDATLLHYSQITVKGAFHTTPRHVRSALELLEMGVIRSDDFIQNEYPLERLEEAVLEHAAQKVIKNCIVY</sequence>
<dbReference type="EMBL" id="CP040058">
    <property type="protein sequence ID" value="QCP33671.1"/>
    <property type="molecule type" value="Genomic_DNA"/>
</dbReference>
<evidence type="ECO:0000259" key="5">
    <source>
        <dbReference type="SMART" id="SM00829"/>
    </source>
</evidence>
<evidence type="ECO:0000313" key="6">
    <source>
        <dbReference type="EMBL" id="QCP33671.1"/>
    </source>
</evidence>
<dbReference type="AlphaFoldDB" id="A0A4P8IAT6"/>
<dbReference type="KEGG" id="arf:AR1Y2_0217"/>
<dbReference type="Gene3D" id="3.90.180.10">
    <property type="entry name" value="Medium-chain alcohol dehydrogenases, catalytic domain"/>
    <property type="match status" value="1"/>
</dbReference>
<keyword evidence="7" id="KW-1185">Reference proteome</keyword>
<evidence type="ECO:0000256" key="3">
    <source>
        <dbReference type="ARBA" id="ARBA00023002"/>
    </source>
</evidence>
<evidence type="ECO:0000256" key="1">
    <source>
        <dbReference type="ARBA" id="ARBA00022723"/>
    </source>
</evidence>
<dbReference type="SUPFAM" id="SSF50129">
    <property type="entry name" value="GroES-like"/>
    <property type="match status" value="1"/>
</dbReference>
<dbReference type="PANTHER" id="PTHR43401:SF2">
    <property type="entry name" value="L-THREONINE 3-DEHYDROGENASE"/>
    <property type="match status" value="1"/>
</dbReference>
<reference evidence="6 7" key="1">
    <citation type="submission" date="2019-05" db="EMBL/GenBank/DDBJ databases">
        <title>Complete genome sequencing of Anaerostipes rhamnosivorans.</title>
        <authorList>
            <person name="Bui T.P.N."/>
            <person name="de Vos W.M."/>
        </authorList>
    </citation>
    <scope>NUCLEOTIDE SEQUENCE [LARGE SCALE GENOMIC DNA]</scope>
    <source>
        <strain evidence="6 7">1y2</strain>
    </source>
</reference>
<evidence type="ECO:0000313" key="7">
    <source>
        <dbReference type="Proteomes" id="UP000298653"/>
    </source>
</evidence>
<dbReference type="Proteomes" id="UP000298653">
    <property type="component" value="Chromosome"/>
</dbReference>
<proteinExistence type="inferred from homology"/>
<dbReference type="InterPro" id="IPR050129">
    <property type="entry name" value="Zn_alcohol_dh"/>
</dbReference>
<dbReference type="Gene3D" id="3.40.50.720">
    <property type="entry name" value="NAD(P)-binding Rossmann-like Domain"/>
    <property type="match status" value="1"/>
</dbReference>